<name>A0A2W4R3F6_9GAMM</name>
<comment type="similarity">
    <text evidence="1">Belongs to the YoeB family.</text>
</comment>
<evidence type="ECO:0000256" key="5">
    <source>
        <dbReference type="ARBA" id="ARBA00022801"/>
    </source>
</evidence>
<dbReference type="Proteomes" id="UP000249396">
    <property type="component" value="Unassembled WGS sequence"/>
</dbReference>
<dbReference type="Pfam" id="PF06769">
    <property type="entry name" value="YoeB_toxin"/>
    <property type="match status" value="1"/>
</dbReference>
<evidence type="ECO:0000313" key="7">
    <source>
        <dbReference type="EMBL" id="PZN78681.1"/>
    </source>
</evidence>
<dbReference type="PANTHER" id="PTHR38039:SF1">
    <property type="entry name" value="TOXIN YOEB"/>
    <property type="match status" value="1"/>
</dbReference>
<keyword evidence="2" id="KW-1277">Toxin-antitoxin system</keyword>
<dbReference type="GO" id="GO:0004519">
    <property type="term" value="F:endonuclease activity"/>
    <property type="evidence" value="ECO:0007669"/>
    <property type="project" value="UniProtKB-KW"/>
</dbReference>
<evidence type="ECO:0000256" key="6">
    <source>
        <dbReference type="ARBA" id="ARBA00030388"/>
    </source>
</evidence>
<proteinExistence type="inferred from homology"/>
<dbReference type="InterPro" id="IPR009614">
    <property type="entry name" value="YoeB_toxin"/>
</dbReference>
<dbReference type="InterPro" id="IPR035093">
    <property type="entry name" value="RelE/ParE_toxin_dom_sf"/>
</dbReference>
<dbReference type="Gene3D" id="3.30.2310.20">
    <property type="entry name" value="RelE-like"/>
    <property type="match status" value="1"/>
</dbReference>
<protein>
    <recommendedName>
        <fullName evidence="6">Putative mRNA interferase YoeB</fullName>
    </recommendedName>
</protein>
<sequence length="88" mass="10446">MVRCIRFVPDAWEAYLYWQEQDRKTLKRINSLISAAAREPFEGIGKPEPLRSNLSGYWSRRIDDTHRLVYRATDNELVIIACRFHYDG</sequence>
<gene>
    <name evidence="7" type="ORF">DM484_12435</name>
</gene>
<organism evidence="7 8">
    <name type="scientific">Candidatus Methylumidiphilus alinenensis</name>
    <dbReference type="NCBI Taxonomy" id="2202197"/>
    <lineage>
        <taxon>Bacteria</taxon>
        <taxon>Pseudomonadati</taxon>
        <taxon>Pseudomonadota</taxon>
        <taxon>Gammaproteobacteria</taxon>
        <taxon>Methylococcales</taxon>
        <taxon>Candidatus Methylumidiphilus</taxon>
    </lineage>
</organism>
<keyword evidence="4" id="KW-0255">Endonuclease</keyword>
<dbReference type="GO" id="GO:0006401">
    <property type="term" value="P:RNA catabolic process"/>
    <property type="evidence" value="ECO:0007669"/>
    <property type="project" value="InterPro"/>
</dbReference>
<dbReference type="NCBIfam" id="TIGR02116">
    <property type="entry name" value="toxin_Txe_YoeB"/>
    <property type="match status" value="1"/>
</dbReference>
<evidence type="ECO:0000256" key="2">
    <source>
        <dbReference type="ARBA" id="ARBA00022649"/>
    </source>
</evidence>
<keyword evidence="3" id="KW-0540">Nuclease</keyword>
<evidence type="ECO:0000256" key="1">
    <source>
        <dbReference type="ARBA" id="ARBA00008172"/>
    </source>
</evidence>
<dbReference type="PANTHER" id="PTHR38039">
    <property type="entry name" value="TOXIN YOEB"/>
    <property type="match status" value="1"/>
</dbReference>
<comment type="caution">
    <text evidence="7">The sequence shown here is derived from an EMBL/GenBank/DDBJ whole genome shotgun (WGS) entry which is preliminary data.</text>
</comment>
<dbReference type="EMBL" id="QJPH01000314">
    <property type="protein sequence ID" value="PZN78681.1"/>
    <property type="molecule type" value="Genomic_DNA"/>
</dbReference>
<dbReference type="AlphaFoldDB" id="A0A2W4R3F6"/>
<dbReference type="GO" id="GO:0045892">
    <property type="term" value="P:negative regulation of DNA-templated transcription"/>
    <property type="evidence" value="ECO:0007669"/>
    <property type="project" value="TreeGrafter"/>
</dbReference>
<dbReference type="SUPFAM" id="SSF143011">
    <property type="entry name" value="RelE-like"/>
    <property type="match status" value="1"/>
</dbReference>
<evidence type="ECO:0000256" key="4">
    <source>
        <dbReference type="ARBA" id="ARBA00022759"/>
    </source>
</evidence>
<evidence type="ECO:0000256" key="3">
    <source>
        <dbReference type="ARBA" id="ARBA00022722"/>
    </source>
</evidence>
<accession>A0A2W4R3F6</accession>
<keyword evidence="5" id="KW-0378">Hydrolase</keyword>
<reference evidence="7 8" key="1">
    <citation type="journal article" date="2018" name="Aquat. Microb. Ecol.">
        <title>Gammaproteobacterial methanotrophs dominate.</title>
        <authorList>
            <person name="Rissanen A.J."/>
            <person name="Saarenheimo J."/>
            <person name="Tiirola M."/>
            <person name="Peura S."/>
            <person name="Aalto S.L."/>
            <person name="Karvinen A."/>
            <person name="Nykanen H."/>
        </authorList>
    </citation>
    <scope>NUCLEOTIDE SEQUENCE [LARGE SCALE GENOMIC DNA]</scope>
    <source>
        <strain evidence="7">AMbin10</strain>
    </source>
</reference>
<dbReference type="GO" id="GO:0016787">
    <property type="term" value="F:hydrolase activity"/>
    <property type="evidence" value="ECO:0007669"/>
    <property type="project" value="UniProtKB-KW"/>
</dbReference>
<evidence type="ECO:0000313" key="8">
    <source>
        <dbReference type="Proteomes" id="UP000249396"/>
    </source>
</evidence>